<feature type="domain" description="N-acetyltransferase" evidence="1">
    <location>
        <begin position="3"/>
        <end position="155"/>
    </location>
</feature>
<dbReference type="RefSeq" id="WP_378385166.1">
    <property type="nucleotide sequence ID" value="NZ_JBHLWM010000001.1"/>
</dbReference>
<gene>
    <name evidence="2" type="ORF">ACFFJ6_05495</name>
</gene>
<dbReference type="Gene3D" id="3.40.630.30">
    <property type="match status" value="1"/>
</dbReference>
<dbReference type="InterPro" id="IPR016181">
    <property type="entry name" value="Acyl_CoA_acyltransferase"/>
</dbReference>
<accession>A0ABV6ENV2</accession>
<evidence type="ECO:0000313" key="2">
    <source>
        <dbReference type="EMBL" id="MFC0239908.1"/>
    </source>
</evidence>
<dbReference type="EMBL" id="JBHLWM010000001">
    <property type="protein sequence ID" value="MFC0239908.1"/>
    <property type="molecule type" value="Genomic_DNA"/>
</dbReference>
<evidence type="ECO:0000313" key="3">
    <source>
        <dbReference type="Proteomes" id="UP001589775"/>
    </source>
</evidence>
<dbReference type="EC" id="2.3.-.-" evidence="2"/>
<comment type="caution">
    <text evidence="2">The sequence shown here is derived from an EMBL/GenBank/DDBJ whole genome shotgun (WGS) entry which is preliminary data.</text>
</comment>
<dbReference type="SUPFAM" id="SSF55729">
    <property type="entry name" value="Acyl-CoA N-acyltransferases (Nat)"/>
    <property type="match status" value="1"/>
</dbReference>
<dbReference type="Pfam" id="PF00583">
    <property type="entry name" value="Acetyltransf_1"/>
    <property type="match status" value="1"/>
</dbReference>
<keyword evidence="3" id="KW-1185">Reference proteome</keyword>
<organism evidence="2 3">
    <name type="scientific">Rhodopseudomonas telluris</name>
    <dbReference type="NCBI Taxonomy" id="644215"/>
    <lineage>
        <taxon>Bacteria</taxon>
        <taxon>Pseudomonadati</taxon>
        <taxon>Pseudomonadota</taxon>
        <taxon>Alphaproteobacteria</taxon>
        <taxon>Hyphomicrobiales</taxon>
        <taxon>Nitrobacteraceae</taxon>
        <taxon>Rhodopseudomonas</taxon>
    </lineage>
</organism>
<keyword evidence="2" id="KW-0808">Transferase</keyword>
<dbReference type="PROSITE" id="PS51186">
    <property type="entry name" value="GNAT"/>
    <property type="match status" value="1"/>
</dbReference>
<proteinExistence type="predicted"/>
<evidence type="ECO:0000259" key="1">
    <source>
        <dbReference type="PROSITE" id="PS51186"/>
    </source>
</evidence>
<keyword evidence="2" id="KW-0012">Acyltransferase</keyword>
<name>A0ABV6ENV2_9BRAD</name>
<dbReference type="Proteomes" id="UP001589775">
    <property type="component" value="Unassembled WGS sequence"/>
</dbReference>
<sequence length="174" mass="19244">MSIEIDILSGVAAWPMVKPLLESVWPAGRETAPQRTGPETAHPTLRVLVESDGELVSHVGITIRIVSWNGRKCQIGGIGGLVTRADNRRQGYGSIALRAAERTLRDHEAIDCGLLFCDDQQAPFFQARGWQRYDGEITAEQRGGKAPYRDLTPLQIDLRRKIRGGTLDLCGLPW</sequence>
<reference evidence="2 3" key="1">
    <citation type="submission" date="2024-09" db="EMBL/GenBank/DDBJ databases">
        <authorList>
            <person name="Sun Q."/>
            <person name="Mori K."/>
        </authorList>
    </citation>
    <scope>NUCLEOTIDE SEQUENCE [LARGE SCALE GENOMIC DNA]</scope>
    <source>
        <strain evidence="2 3">KCTC 23279</strain>
    </source>
</reference>
<dbReference type="InterPro" id="IPR000182">
    <property type="entry name" value="GNAT_dom"/>
</dbReference>
<dbReference type="CDD" id="cd04301">
    <property type="entry name" value="NAT_SF"/>
    <property type="match status" value="1"/>
</dbReference>
<protein>
    <submittedName>
        <fullName evidence="2">GNAT family N-acetyltransferase</fullName>
        <ecNumber evidence="2">2.3.-.-</ecNumber>
    </submittedName>
</protein>
<dbReference type="GO" id="GO:0016746">
    <property type="term" value="F:acyltransferase activity"/>
    <property type="evidence" value="ECO:0007669"/>
    <property type="project" value="UniProtKB-KW"/>
</dbReference>